<dbReference type="STRING" id="340021.TM5383_00507"/>
<name>A0A0P1GM95_9RHOB</name>
<proteinExistence type="predicted"/>
<dbReference type="InterPro" id="IPR043724">
    <property type="entry name" value="DUF5666"/>
</dbReference>
<keyword evidence="3" id="KW-1185">Reference proteome</keyword>
<gene>
    <name evidence="2" type="ORF">TM5383_00507</name>
</gene>
<sequence length="344" mass="35380">MMTRFARFCEGGADLISGLKLSRSTVLTAAVAAALGLSAVLGCASEACAQATGPSGGQPQNNQDREGGIIGTGVTAYDLVKLEAGIYGTITALGSIYVNGHHIGIDDELAVRGSAVLTQAGDLQPGHTVAVVVRRSGDGADGYDWRAVDLRHVAPLVGPVDQRQAETMTVLGTKVRLPAGVTAPEVGQWVAVSGLWQGDQVVASRVDVVTAQDRTAQISGSFDGLNSDGGFRIGQTLIRGLIPEHLVPGMRVRVLGTPVAGGLSAQTLESGLFDGDVGVQHVEGYYSIPAPDGRYTVLGSGLIAYTTRPEMISTSDPVFRCGQAGALIGLAGAPEELTALFNGC</sequence>
<dbReference type="EMBL" id="CYSF01000003">
    <property type="protein sequence ID" value="CUH83322.1"/>
    <property type="molecule type" value="Genomic_DNA"/>
</dbReference>
<evidence type="ECO:0000313" key="2">
    <source>
        <dbReference type="EMBL" id="CUH83322.1"/>
    </source>
</evidence>
<feature type="domain" description="DUF5666" evidence="1">
    <location>
        <begin position="158"/>
        <end position="206"/>
    </location>
</feature>
<evidence type="ECO:0000259" key="1">
    <source>
        <dbReference type="Pfam" id="PF18914"/>
    </source>
</evidence>
<accession>A0A0P1GM95</accession>
<organism evidence="2 3">
    <name type="scientific">Thalassovita mediterranea</name>
    <dbReference type="NCBI Taxonomy" id="340021"/>
    <lineage>
        <taxon>Bacteria</taxon>
        <taxon>Pseudomonadati</taxon>
        <taxon>Pseudomonadota</taxon>
        <taxon>Alphaproteobacteria</taxon>
        <taxon>Rhodobacterales</taxon>
        <taxon>Roseobacteraceae</taxon>
        <taxon>Thalassovita</taxon>
    </lineage>
</organism>
<dbReference type="Pfam" id="PF18914">
    <property type="entry name" value="DUF5666"/>
    <property type="match status" value="1"/>
</dbReference>
<dbReference type="Proteomes" id="UP000051681">
    <property type="component" value="Unassembled WGS sequence"/>
</dbReference>
<reference evidence="2 3" key="1">
    <citation type="submission" date="2015-09" db="EMBL/GenBank/DDBJ databases">
        <authorList>
            <consortium name="Swine Surveillance"/>
        </authorList>
    </citation>
    <scope>NUCLEOTIDE SEQUENCE [LARGE SCALE GENOMIC DNA]</scope>
    <source>
        <strain evidence="2 3">CECT 8383</strain>
    </source>
</reference>
<evidence type="ECO:0000313" key="3">
    <source>
        <dbReference type="Proteomes" id="UP000051681"/>
    </source>
</evidence>
<dbReference type="AlphaFoldDB" id="A0A0P1GM95"/>
<dbReference type="RefSeq" id="WP_058317483.1">
    <property type="nucleotide sequence ID" value="NZ_CYSF01000003.1"/>
</dbReference>
<protein>
    <recommendedName>
        <fullName evidence="1">DUF5666 domain-containing protein</fullName>
    </recommendedName>
</protein>